<keyword evidence="1" id="KW-0143">Chaperone</keyword>
<gene>
    <name evidence="3" type="ORF">EKG39_20025</name>
</gene>
<dbReference type="InterPro" id="IPR036411">
    <property type="entry name" value="TorD-like_sf"/>
</dbReference>
<dbReference type="PANTHER" id="PTHR34227:SF1">
    <property type="entry name" value="DIMETHYL SULFOXIDE REDUCTASE CHAPERONE-RELATED"/>
    <property type="match status" value="1"/>
</dbReference>
<proteinExistence type="predicted"/>
<sequence>MTELVREVSENDQLRADIYQLLAALLRSQPSAELLQFLANLEVDANDDSEMTKAWLSLKLAANQFTSEQLEDEYFNIFYGVGSGEIMPYGSWFMTGSLMDKPLALLRQDLQQLGFEREEDVKEPEDHVAALCEVMGTLILEAPGYRQLAFYQRHIGSWIERFCTNLAKTPSAAFYATVAQLAKSFFEVEANEFEQLQLDIPVNCPGSEAEKAEAEKVEAEKIEPTTSELAS</sequence>
<dbReference type="SUPFAM" id="SSF89155">
    <property type="entry name" value="TorD-like"/>
    <property type="match status" value="1"/>
</dbReference>
<dbReference type="PANTHER" id="PTHR34227">
    <property type="entry name" value="CHAPERONE PROTEIN YCDY"/>
    <property type="match status" value="1"/>
</dbReference>
<evidence type="ECO:0000313" key="4">
    <source>
        <dbReference type="Proteomes" id="UP000282060"/>
    </source>
</evidence>
<feature type="region of interest" description="Disordered" evidence="2">
    <location>
        <begin position="207"/>
        <end position="231"/>
    </location>
</feature>
<dbReference type="InterPro" id="IPR050289">
    <property type="entry name" value="TorD/DmsD_chaperones"/>
</dbReference>
<name>A0A3S0JRY4_9GAMM</name>
<dbReference type="AlphaFoldDB" id="A0A3S0JRY4"/>
<keyword evidence="4" id="KW-1185">Reference proteome</keyword>
<dbReference type="RefSeq" id="WP_126507779.1">
    <property type="nucleotide sequence ID" value="NZ_RXNV01000015.1"/>
</dbReference>
<reference evidence="3 4" key="1">
    <citation type="submission" date="2018-12" db="EMBL/GenBank/DDBJ databases">
        <authorList>
            <person name="Yu L."/>
        </authorList>
    </citation>
    <scope>NUCLEOTIDE SEQUENCE [LARGE SCALE GENOMIC DNA]</scope>
    <source>
        <strain evidence="3 4">HAW-EB5</strain>
    </source>
</reference>
<dbReference type="InterPro" id="IPR020945">
    <property type="entry name" value="DMSO/NO3_reduct_chaperone"/>
</dbReference>
<organism evidence="3 4">
    <name type="scientific">Shewanella atlantica</name>
    <dbReference type="NCBI Taxonomy" id="271099"/>
    <lineage>
        <taxon>Bacteria</taxon>
        <taxon>Pseudomonadati</taxon>
        <taxon>Pseudomonadota</taxon>
        <taxon>Gammaproteobacteria</taxon>
        <taxon>Alteromonadales</taxon>
        <taxon>Shewanellaceae</taxon>
        <taxon>Shewanella</taxon>
    </lineage>
</organism>
<feature type="compositionally biased region" description="Basic and acidic residues" evidence="2">
    <location>
        <begin position="208"/>
        <end position="223"/>
    </location>
</feature>
<accession>A0A3S0JRY4</accession>
<dbReference type="Gene3D" id="1.10.3480.10">
    <property type="entry name" value="TorD-like"/>
    <property type="match status" value="1"/>
</dbReference>
<evidence type="ECO:0000256" key="2">
    <source>
        <dbReference type="SAM" id="MobiDB-lite"/>
    </source>
</evidence>
<protein>
    <submittedName>
        <fullName evidence="3">Molecular chaperone</fullName>
    </submittedName>
</protein>
<dbReference type="OrthoDB" id="8526323at2"/>
<dbReference type="EMBL" id="RXNV01000015">
    <property type="protein sequence ID" value="RTR27694.1"/>
    <property type="molecule type" value="Genomic_DNA"/>
</dbReference>
<comment type="caution">
    <text evidence="3">The sequence shown here is derived from an EMBL/GenBank/DDBJ whole genome shotgun (WGS) entry which is preliminary data.</text>
</comment>
<evidence type="ECO:0000256" key="1">
    <source>
        <dbReference type="ARBA" id="ARBA00023186"/>
    </source>
</evidence>
<dbReference type="Pfam" id="PF02613">
    <property type="entry name" value="Nitrate_red_del"/>
    <property type="match status" value="1"/>
</dbReference>
<dbReference type="Proteomes" id="UP000282060">
    <property type="component" value="Unassembled WGS sequence"/>
</dbReference>
<evidence type="ECO:0000313" key="3">
    <source>
        <dbReference type="EMBL" id="RTR27694.1"/>
    </source>
</evidence>